<evidence type="ECO:0000256" key="1">
    <source>
        <dbReference type="ARBA" id="ARBA00004418"/>
    </source>
</evidence>
<evidence type="ECO:0000259" key="5">
    <source>
        <dbReference type="PROSITE" id="PS50857"/>
    </source>
</evidence>
<comment type="caution">
    <text evidence="6">The sequence shown here is derived from an EMBL/GenBank/DDBJ whole genome shotgun (WGS) entry which is preliminary data.</text>
</comment>
<keyword evidence="7" id="KW-1185">Reference proteome</keyword>
<dbReference type="PANTHER" id="PTHR42838">
    <property type="entry name" value="CYTOCHROME C OXIDASE SUBUNIT II"/>
    <property type="match status" value="1"/>
</dbReference>
<evidence type="ECO:0000256" key="2">
    <source>
        <dbReference type="ARBA" id="ARBA00022723"/>
    </source>
</evidence>
<evidence type="ECO:0000256" key="4">
    <source>
        <dbReference type="SAM" id="Phobius"/>
    </source>
</evidence>
<dbReference type="GO" id="GO:0016020">
    <property type="term" value="C:membrane"/>
    <property type="evidence" value="ECO:0007669"/>
    <property type="project" value="InterPro"/>
</dbReference>
<dbReference type="OrthoDB" id="9759695at2"/>
<dbReference type="PROSITE" id="PS50857">
    <property type="entry name" value="COX2_CUA"/>
    <property type="match status" value="1"/>
</dbReference>
<dbReference type="Gene3D" id="2.60.40.420">
    <property type="entry name" value="Cupredoxins - blue copper proteins"/>
    <property type="match status" value="1"/>
</dbReference>
<dbReference type="GO" id="GO:0005507">
    <property type="term" value="F:copper ion binding"/>
    <property type="evidence" value="ECO:0007669"/>
    <property type="project" value="InterPro"/>
</dbReference>
<dbReference type="Proteomes" id="UP000295509">
    <property type="component" value="Unassembled WGS sequence"/>
</dbReference>
<protein>
    <submittedName>
        <fullName evidence="6">Cytochrome c oxidase subunit 2</fullName>
    </submittedName>
</protein>
<keyword evidence="4" id="KW-1133">Transmembrane helix</keyword>
<dbReference type="PANTHER" id="PTHR42838:SF2">
    <property type="entry name" value="NITROUS-OXIDE REDUCTASE"/>
    <property type="match status" value="1"/>
</dbReference>
<dbReference type="InterPro" id="IPR008972">
    <property type="entry name" value="Cupredoxin"/>
</dbReference>
<keyword evidence="3" id="KW-0186">Copper</keyword>
<accession>A0A4R8KNR7</accession>
<proteinExistence type="predicted"/>
<dbReference type="AlphaFoldDB" id="A0A4R8KNR7"/>
<sequence>MSTPEKQPDVGSVIARIERKWALLMSAIVLVLVAIVVFTGLHQAMMPPSRVETVQPETLNRSGEFIESNLGSVSEPDGSVTVRIVAQQYSFTPQCILVPANVPVTFRATSADAIHGMLITGTNINSMIEPGYVSTFHTTFKQPAEHLMPCHEFCGTGHQGMWAHVKVIDKQAFDELERRSGGRRLNCAR</sequence>
<name>A0A4R8KNR7_9BURK</name>
<organism evidence="6 7">
    <name type="scientific">Paraburkholderia rhizosphaerae</name>
    <dbReference type="NCBI Taxonomy" id="480658"/>
    <lineage>
        <taxon>Bacteria</taxon>
        <taxon>Pseudomonadati</taxon>
        <taxon>Pseudomonadota</taxon>
        <taxon>Betaproteobacteria</taxon>
        <taxon>Burkholderiales</taxon>
        <taxon>Burkholderiaceae</taxon>
        <taxon>Paraburkholderia</taxon>
    </lineage>
</organism>
<dbReference type="GO" id="GO:0004129">
    <property type="term" value="F:cytochrome-c oxidase activity"/>
    <property type="evidence" value="ECO:0007669"/>
    <property type="project" value="InterPro"/>
</dbReference>
<feature type="domain" description="Cytochrome oxidase subunit II copper A binding" evidence="5">
    <location>
        <begin position="77"/>
        <end position="179"/>
    </location>
</feature>
<reference evidence="6 7" key="1">
    <citation type="submission" date="2019-03" db="EMBL/GenBank/DDBJ databases">
        <title>Genomic Encyclopedia of Type Strains, Phase III (KMG-III): the genomes of soil and plant-associated and newly described type strains.</title>
        <authorList>
            <person name="Whitman W."/>
        </authorList>
    </citation>
    <scope>NUCLEOTIDE SEQUENCE [LARGE SCALE GENOMIC DNA]</scope>
    <source>
        <strain evidence="6 7">LMG 29544</strain>
    </source>
</reference>
<keyword evidence="4" id="KW-0812">Transmembrane</keyword>
<dbReference type="EMBL" id="SORE01000055">
    <property type="protein sequence ID" value="TDY31241.1"/>
    <property type="molecule type" value="Genomic_DNA"/>
</dbReference>
<keyword evidence="4" id="KW-0472">Membrane</keyword>
<dbReference type="InterPro" id="IPR002429">
    <property type="entry name" value="CcO_II-like_C"/>
</dbReference>
<feature type="transmembrane region" description="Helical" evidence="4">
    <location>
        <begin position="21"/>
        <end position="41"/>
    </location>
</feature>
<dbReference type="GO" id="GO:0042597">
    <property type="term" value="C:periplasmic space"/>
    <property type="evidence" value="ECO:0007669"/>
    <property type="project" value="UniProtKB-SubCell"/>
</dbReference>
<dbReference type="RefSeq" id="WP_134197589.1">
    <property type="nucleotide sequence ID" value="NZ_JBHLUW010000038.1"/>
</dbReference>
<dbReference type="InterPro" id="IPR051403">
    <property type="entry name" value="NosZ/Cyto_c_oxidase_sub2"/>
</dbReference>
<keyword evidence="2" id="KW-0479">Metal-binding</keyword>
<dbReference type="SUPFAM" id="SSF49503">
    <property type="entry name" value="Cupredoxins"/>
    <property type="match status" value="1"/>
</dbReference>
<evidence type="ECO:0000256" key="3">
    <source>
        <dbReference type="ARBA" id="ARBA00023008"/>
    </source>
</evidence>
<gene>
    <name evidence="6" type="ORF">BX592_1554</name>
</gene>
<evidence type="ECO:0000313" key="7">
    <source>
        <dbReference type="Proteomes" id="UP000295509"/>
    </source>
</evidence>
<comment type="subcellular location">
    <subcellularLocation>
        <location evidence="1">Periplasm</location>
    </subcellularLocation>
</comment>
<evidence type="ECO:0000313" key="6">
    <source>
        <dbReference type="EMBL" id="TDY31241.1"/>
    </source>
</evidence>
<dbReference type="Pfam" id="PF00116">
    <property type="entry name" value="COX2"/>
    <property type="match status" value="1"/>
</dbReference>